<protein>
    <recommendedName>
        <fullName evidence="1">Thioredoxin domain-containing protein 9</fullName>
    </recommendedName>
</protein>
<dbReference type="Pfam" id="PF00085">
    <property type="entry name" value="Thioredoxin"/>
    <property type="match status" value="1"/>
</dbReference>
<reference evidence="3" key="1">
    <citation type="journal article" date="2014" name="PLoS Negl. Trop. Dis.">
        <title>An updated insight into the Sialotranscriptome of Triatoma infestans: developmental stage and geographic variations.</title>
        <authorList>
            <person name="Schwarz A."/>
            <person name="Medrano-Mercado N."/>
            <person name="Schaub G.A."/>
            <person name="Struchiner C.J."/>
            <person name="Bargues M.D."/>
            <person name="Levy M.Z."/>
            <person name="Ribeiro J.M."/>
        </authorList>
    </citation>
    <scope>NUCLEOTIDE SEQUENCE</scope>
    <source>
        <strain evidence="3">Chile</strain>
        <tissue evidence="3">Salivary glands</tissue>
    </source>
</reference>
<organism evidence="3">
    <name type="scientific">Triatoma infestans</name>
    <name type="common">Assassin bug</name>
    <dbReference type="NCBI Taxonomy" id="30076"/>
    <lineage>
        <taxon>Eukaryota</taxon>
        <taxon>Metazoa</taxon>
        <taxon>Ecdysozoa</taxon>
        <taxon>Arthropoda</taxon>
        <taxon>Hexapoda</taxon>
        <taxon>Insecta</taxon>
        <taxon>Pterygota</taxon>
        <taxon>Neoptera</taxon>
        <taxon>Paraneoptera</taxon>
        <taxon>Hemiptera</taxon>
        <taxon>Heteroptera</taxon>
        <taxon>Panheteroptera</taxon>
        <taxon>Cimicomorpha</taxon>
        <taxon>Reduviidae</taxon>
        <taxon>Triatominae</taxon>
        <taxon>Triatoma</taxon>
    </lineage>
</organism>
<dbReference type="EMBL" id="GBBI01001721">
    <property type="protein sequence ID" value="JAC16991.1"/>
    <property type="molecule type" value="mRNA"/>
</dbReference>
<feature type="domain" description="Thioredoxin" evidence="2">
    <location>
        <begin position="63"/>
        <end position="149"/>
    </location>
</feature>
<evidence type="ECO:0000256" key="1">
    <source>
        <dbReference type="ARBA" id="ARBA00026148"/>
    </source>
</evidence>
<sequence length="212" mass="24381">MDSSKQCAELLKEVVNKVEERVDAELDKFNDIETLRMERLNAMKVEAKQLELWRANGHGTFTEVEEKDFFAVCKASSHVVVHFYGSSSEACTVFDHHLAILAKRHLETRFIKINYEKAPFLKGRLGINSVPTVLFVKNNKTIGKLIGITKFGNVLDFPTELMEWRIAQSGIIRYEGDLDKPPFSSEHKPVRFAKKRTIRETDEDDQSDDDFE</sequence>
<evidence type="ECO:0000313" key="3">
    <source>
        <dbReference type="EMBL" id="JAC16991.1"/>
    </source>
</evidence>
<dbReference type="SUPFAM" id="SSF52833">
    <property type="entry name" value="Thioredoxin-like"/>
    <property type="match status" value="1"/>
</dbReference>
<dbReference type="PANTHER" id="PTHR21148">
    <property type="entry name" value="THIOREDOXIN DOMAIN-CONTAINING PROTEIN 9"/>
    <property type="match status" value="1"/>
</dbReference>
<evidence type="ECO:0000259" key="2">
    <source>
        <dbReference type="Pfam" id="PF00085"/>
    </source>
</evidence>
<name>A0A023F6L2_TRIIF</name>
<dbReference type="Gene3D" id="3.40.30.10">
    <property type="entry name" value="Glutaredoxin"/>
    <property type="match status" value="1"/>
</dbReference>
<accession>A0A023F6L2</accession>
<dbReference type="InterPro" id="IPR036249">
    <property type="entry name" value="Thioredoxin-like_sf"/>
</dbReference>
<dbReference type="AlphaFoldDB" id="A0A023F6L2"/>
<proteinExistence type="evidence at transcript level"/>
<dbReference type="InterPro" id="IPR013766">
    <property type="entry name" value="Thioredoxin_domain"/>
</dbReference>